<evidence type="ECO:0000256" key="2">
    <source>
        <dbReference type="ARBA" id="ARBA00023239"/>
    </source>
</evidence>
<keyword evidence="5" id="KW-1185">Reference proteome</keyword>
<dbReference type="Proteomes" id="UP000597656">
    <property type="component" value="Unassembled WGS sequence"/>
</dbReference>
<dbReference type="Pfam" id="PF00596">
    <property type="entry name" value="Aldolase_II"/>
    <property type="match status" value="1"/>
</dbReference>
<evidence type="ECO:0000259" key="3">
    <source>
        <dbReference type="SMART" id="SM01007"/>
    </source>
</evidence>
<sequence length="249" mass="26562">MSEQIRRLVSLASRVLGASGHRDFIWGHASARDPAGRGVWIKGAGWGLEEVTPDRVHLVDGHGVVVEGTGARHSEYPIHTEIMAARPDVGAVVHTHAPHAVALAAAGLPLRPMSHAANLFVPPDIPRFTATGDLILTRHLGEQVAAQLGDATALFLLHHGIVTVGQDLPAATMAAVLLEQAARQQLLVQQFGGSPTWSDPHESLSKRSNCYSRPALLQAFEYLVRRLPPAGDDMFIDDAAHTGVTDVGP</sequence>
<reference evidence="5" key="1">
    <citation type="journal article" date="2019" name="Int. J. Syst. Evol. Microbiol.">
        <title>The Global Catalogue of Microorganisms (GCM) 10K type strain sequencing project: providing services to taxonomists for standard genome sequencing and annotation.</title>
        <authorList>
            <consortium name="The Broad Institute Genomics Platform"/>
            <consortium name="The Broad Institute Genome Sequencing Center for Infectious Disease"/>
            <person name="Wu L."/>
            <person name="Ma J."/>
        </authorList>
    </citation>
    <scope>NUCLEOTIDE SEQUENCE [LARGE SCALE GENOMIC DNA]</scope>
    <source>
        <strain evidence="5">CGMCC 4.7319</strain>
    </source>
</reference>
<keyword evidence="2" id="KW-0456">Lyase</keyword>
<dbReference type="InterPro" id="IPR050197">
    <property type="entry name" value="Aldolase_class_II_sugar_metab"/>
</dbReference>
<dbReference type="InterPro" id="IPR001303">
    <property type="entry name" value="Aldolase_II/adducin_N"/>
</dbReference>
<comment type="caution">
    <text evidence="4">The sequence shown here is derived from an EMBL/GenBank/DDBJ whole genome shotgun (WGS) entry which is preliminary data.</text>
</comment>
<evidence type="ECO:0000313" key="5">
    <source>
        <dbReference type="Proteomes" id="UP000597656"/>
    </source>
</evidence>
<accession>A0ABQ2IS41</accession>
<feature type="domain" description="Class II aldolase/adducin N-terminal" evidence="3">
    <location>
        <begin position="7"/>
        <end position="186"/>
    </location>
</feature>
<evidence type="ECO:0000313" key="4">
    <source>
        <dbReference type="EMBL" id="GGN28730.1"/>
    </source>
</evidence>
<proteinExistence type="predicted"/>
<protein>
    <recommendedName>
        <fullName evidence="3">Class II aldolase/adducin N-terminal domain-containing protein</fullName>
    </recommendedName>
</protein>
<dbReference type="RefSeq" id="WP_189160540.1">
    <property type="nucleotide sequence ID" value="NZ_BMNC01000028.1"/>
</dbReference>
<dbReference type="PANTHER" id="PTHR22789">
    <property type="entry name" value="FUCULOSE PHOSPHATE ALDOLASE"/>
    <property type="match status" value="1"/>
</dbReference>
<dbReference type="Gene3D" id="3.40.225.10">
    <property type="entry name" value="Class II aldolase/adducin N-terminal domain"/>
    <property type="match status" value="1"/>
</dbReference>
<evidence type="ECO:0000256" key="1">
    <source>
        <dbReference type="ARBA" id="ARBA00022723"/>
    </source>
</evidence>
<organism evidence="4 5">
    <name type="scientific">Lentzea pudingi</name>
    <dbReference type="NCBI Taxonomy" id="1789439"/>
    <lineage>
        <taxon>Bacteria</taxon>
        <taxon>Bacillati</taxon>
        <taxon>Actinomycetota</taxon>
        <taxon>Actinomycetes</taxon>
        <taxon>Pseudonocardiales</taxon>
        <taxon>Pseudonocardiaceae</taxon>
        <taxon>Lentzea</taxon>
    </lineage>
</organism>
<dbReference type="EMBL" id="BMNC01000028">
    <property type="protein sequence ID" value="GGN28730.1"/>
    <property type="molecule type" value="Genomic_DNA"/>
</dbReference>
<gene>
    <name evidence="4" type="ORF">GCM10011609_85140</name>
</gene>
<dbReference type="SUPFAM" id="SSF53639">
    <property type="entry name" value="AraD/HMP-PK domain-like"/>
    <property type="match status" value="1"/>
</dbReference>
<dbReference type="PANTHER" id="PTHR22789:SF0">
    <property type="entry name" value="3-OXO-TETRONATE 4-PHOSPHATE DECARBOXYLASE-RELATED"/>
    <property type="match status" value="1"/>
</dbReference>
<dbReference type="SMART" id="SM01007">
    <property type="entry name" value="Aldolase_II"/>
    <property type="match status" value="1"/>
</dbReference>
<dbReference type="InterPro" id="IPR036409">
    <property type="entry name" value="Aldolase_II/adducin_N_sf"/>
</dbReference>
<name>A0ABQ2IS41_9PSEU</name>
<keyword evidence="1" id="KW-0479">Metal-binding</keyword>